<sequence length="105" mass="12003">MPLLGKKVFSVGPMSPQNGTQDAPYLIPHTKERFESKSEFEKRKDLYNQSIWTCRATGHTGLTHEEACKSEATVTQQLNSQFPKCFEKDVLALVHHSKSYDLYLK</sequence>
<evidence type="ECO:0000256" key="1">
    <source>
        <dbReference type="PROSITE-ProRule" id="PRU00475"/>
    </source>
</evidence>
<dbReference type="GO" id="GO:0031509">
    <property type="term" value="P:subtelomeric heterochromatin formation"/>
    <property type="evidence" value="ECO:0007669"/>
    <property type="project" value="TreeGrafter"/>
</dbReference>
<keyword evidence="4" id="KW-1185">Reference proteome</keyword>
<dbReference type="PANTHER" id="PTHR32075:SF6">
    <property type="entry name" value="ISWI CHROMATIN-REMODELING COMPLEX SUBUNIT YPL216W-RELATED"/>
    <property type="match status" value="1"/>
</dbReference>
<keyword evidence="1" id="KW-0539">Nucleus</keyword>
<accession>A0AAV4A3B7</accession>
<protein>
    <submittedName>
        <fullName evidence="3">Bromodomain adjacent to Zinc finger domain, 1b</fullName>
    </submittedName>
</protein>
<dbReference type="AlphaFoldDB" id="A0AAV4A3B7"/>
<name>A0AAV4A3B7_9GAST</name>
<dbReference type="Proteomes" id="UP000735302">
    <property type="component" value="Unassembled WGS sequence"/>
</dbReference>
<dbReference type="GO" id="GO:0005634">
    <property type="term" value="C:nucleus"/>
    <property type="evidence" value="ECO:0007669"/>
    <property type="project" value="UniProtKB-SubCell"/>
</dbReference>
<feature type="domain" description="WAC" evidence="2">
    <location>
        <begin position="22"/>
        <end position="105"/>
    </location>
</feature>
<dbReference type="GO" id="GO:0000781">
    <property type="term" value="C:chromosome, telomeric region"/>
    <property type="evidence" value="ECO:0007669"/>
    <property type="project" value="GOC"/>
</dbReference>
<organism evidence="3 4">
    <name type="scientific">Plakobranchus ocellatus</name>
    <dbReference type="NCBI Taxonomy" id="259542"/>
    <lineage>
        <taxon>Eukaryota</taxon>
        <taxon>Metazoa</taxon>
        <taxon>Spiralia</taxon>
        <taxon>Lophotrochozoa</taxon>
        <taxon>Mollusca</taxon>
        <taxon>Gastropoda</taxon>
        <taxon>Heterobranchia</taxon>
        <taxon>Euthyneura</taxon>
        <taxon>Panpulmonata</taxon>
        <taxon>Sacoglossa</taxon>
        <taxon>Placobranchoidea</taxon>
        <taxon>Plakobranchidae</taxon>
        <taxon>Plakobranchus</taxon>
    </lineage>
</organism>
<dbReference type="Pfam" id="PF10537">
    <property type="entry name" value="WAC_Acf1_DNA_bd"/>
    <property type="match status" value="1"/>
</dbReference>
<dbReference type="EMBL" id="BLXT01003273">
    <property type="protein sequence ID" value="GFO01347.1"/>
    <property type="molecule type" value="Genomic_DNA"/>
</dbReference>
<comment type="caution">
    <text evidence="3">The sequence shown here is derived from an EMBL/GenBank/DDBJ whole genome shotgun (WGS) entry which is preliminary data.</text>
</comment>
<comment type="subcellular location">
    <subcellularLocation>
        <location evidence="1">Nucleus</location>
    </subcellularLocation>
</comment>
<proteinExistence type="predicted"/>
<dbReference type="PANTHER" id="PTHR32075">
    <property type="entry name" value="ISWI CHROMATIN-REMODELING COMPLEX SUBUNIT YPL216W-RELATED"/>
    <property type="match status" value="1"/>
</dbReference>
<reference evidence="3 4" key="1">
    <citation type="journal article" date="2021" name="Elife">
        <title>Chloroplast acquisition without the gene transfer in kleptoplastic sea slugs, Plakobranchus ocellatus.</title>
        <authorList>
            <person name="Maeda T."/>
            <person name="Takahashi S."/>
            <person name="Yoshida T."/>
            <person name="Shimamura S."/>
            <person name="Takaki Y."/>
            <person name="Nagai Y."/>
            <person name="Toyoda A."/>
            <person name="Suzuki Y."/>
            <person name="Arimoto A."/>
            <person name="Ishii H."/>
            <person name="Satoh N."/>
            <person name="Nishiyama T."/>
            <person name="Hasebe M."/>
            <person name="Maruyama T."/>
            <person name="Minagawa J."/>
            <person name="Obokata J."/>
            <person name="Shigenobu S."/>
        </authorList>
    </citation>
    <scope>NUCLEOTIDE SEQUENCE [LARGE SCALE GENOMIC DNA]</scope>
</reference>
<dbReference type="PROSITE" id="PS51136">
    <property type="entry name" value="WAC"/>
    <property type="match status" value="1"/>
</dbReference>
<evidence type="ECO:0000259" key="2">
    <source>
        <dbReference type="PROSITE" id="PS51136"/>
    </source>
</evidence>
<evidence type="ECO:0000313" key="4">
    <source>
        <dbReference type="Proteomes" id="UP000735302"/>
    </source>
</evidence>
<evidence type="ECO:0000313" key="3">
    <source>
        <dbReference type="EMBL" id="GFO01347.1"/>
    </source>
</evidence>
<gene>
    <name evidence="3" type="ORF">PoB_002785200</name>
</gene>
<dbReference type="InterPro" id="IPR013136">
    <property type="entry name" value="WSTF_Acf1_Cbp146"/>
</dbReference>